<gene>
    <name evidence="1" type="ORF">METZ01_LOCUS231672</name>
</gene>
<dbReference type="AlphaFoldDB" id="A0A382GUP2"/>
<dbReference type="SUPFAM" id="SSF50998">
    <property type="entry name" value="Quinoprotein alcohol dehydrogenase-like"/>
    <property type="match status" value="1"/>
</dbReference>
<protein>
    <submittedName>
        <fullName evidence="1">Uncharacterized protein</fullName>
    </submittedName>
</protein>
<dbReference type="EMBL" id="UINC01057545">
    <property type="protein sequence ID" value="SVB78818.1"/>
    <property type="molecule type" value="Genomic_DNA"/>
</dbReference>
<proteinExistence type="predicted"/>
<sequence>MSGVKKNQNKLLVCLGIIIFSCAEQYSDDNSPDNNSPDDICGIDTTFTLPLPAIDIARYSDCRYILAGIYGTEILDELGNILPSWEDNRLRVPSTRGFNPTSDGGFLTTYIDFVSKASPPDAPGTGWTWSVPTFQAPHYVNDAIETTDGDYIAVGWVSGDPGTAGHSQKGQAFIAKLSEGGILQWIRRFGLLNTPKDTFWEVVEADDGGFVAVGSKLEAREFYFYDHFWFMKIDADGNEVWSREIGTNDRYDMAFDVIKMPDGGFAATGMSTINSSGYGAMRVVRISANGTIMWDKKAGGDGYQDTGHALALNQNENVLMVAGVKQPPTGDSKIKLWGYNPDTGNRLFTINTIDREFGLSAFGVVAAYDNGFIITSNPSLIKTDSLGRF</sequence>
<evidence type="ECO:0000313" key="1">
    <source>
        <dbReference type="EMBL" id="SVB78818.1"/>
    </source>
</evidence>
<dbReference type="PANTHER" id="PTHR42754">
    <property type="entry name" value="ENDOGLUCANASE"/>
    <property type="match status" value="1"/>
</dbReference>
<reference evidence="1" key="1">
    <citation type="submission" date="2018-05" db="EMBL/GenBank/DDBJ databases">
        <authorList>
            <person name="Lanie J.A."/>
            <person name="Ng W.-L."/>
            <person name="Kazmierczak K.M."/>
            <person name="Andrzejewski T.M."/>
            <person name="Davidsen T.M."/>
            <person name="Wayne K.J."/>
            <person name="Tettelin H."/>
            <person name="Glass J.I."/>
            <person name="Rusch D."/>
            <person name="Podicherti R."/>
            <person name="Tsui H.-C.T."/>
            <person name="Winkler M.E."/>
        </authorList>
    </citation>
    <scope>NUCLEOTIDE SEQUENCE</scope>
</reference>
<organism evidence="1">
    <name type="scientific">marine metagenome</name>
    <dbReference type="NCBI Taxonomy" id="408172"/>
    <lineage>
        <taxon>unclassified sequences</taxon>
        <taxon>metagenomes</taxon>
        <taxon>ecological metagenomes</taxon>
    </lineage>
</organism>
<name>A0A382GUP2_9ZZZZ</name>
<dbReference type="PANTHER" id="PTHR42754:SF1">
    <property type="entry name" value="LIPOPROTEIN"/>
    <property type="match status" value="1"/>
</dbReference>
<dbReference type="InterPro" id="IPR011047">
    <property type="entry name" value="Quinoprotein_ADH-like_sf"/>
</dbReference>
<dbReference type="PROSITE" id="PS51257">
    <property type="entry name" value="PROKAR_LIPOPROTEIN"/>
    <property type="match status" value="1"/>
</dbReference>
<accession>A0A382GUP2</accession>